<proteinExistence type="predicted"/>
<dbReference type="GO" id="GO:0003824">
    <property type="term" value="F:catalytic activity"/>
    <property type="evidence" value="ECO:0007669"/>
    <property type="project" value="InterPro"/>
</dbReference>
<name>A0A1P9WYI0_9BACT</name>
<dbReference type="PROSITE" id="PS51340">
    <property type="entry name" value="MOSC"/>
    <property type="match status" value="1"/>
</dbReference>
<feature type="domain" description="MOSC" evidence="1">
    <location>
        <begin position="32"/>
        <end position="164"/>
    </location>
</feature>
<keyword evidence="3" id="KW-1185">Reference proteome</keyword>
<dbReference type="InterPro" id="IPR052716">
    <property type="entry name" value="MOSC_domain"/>
</dbReference>
<organism evidence="2 3">
    <name type="scientific">Spirosoma montaniterrae</name>
    <dbReference type="NCBI Taxonomy" id="1178516"/>
    <lineage>
        <taxon>Bacteria</taxon>
        <taxon>Pseudomonadati</taxon>
        <taxon>Bacteroidota</taxon>
        <taxon>Cytophagia</taxon>
        <taxon>Cytophagales</taxon>
        <taxon>Cytophagaceae</taxon>
        <taxon>Spirosoma</taxon>
    </lineage>
</organism>
<dbReference type="Pfam" id="PF03473">
    <property type="entry name" value="MOSC"/>
    <property type="match status" value="1"/>
</dbReference>
<dbReference type="EMBL" id="CP014263">
    <property type="protein sequence ID" value="AQG80378.1"/>
    <property type="molecule type" value="Genomic_DNA"/>
</dbReference>
<dbReference type="SUPFAM" id="SSF50800">
    <property type="entry name" value="PK beta-barrel domain-like"/>
    <property type="match status" value="1"/>
</dbReference>
<accession>A0A1P9WYI0</accession>
<reference evidence="2 3" key="1">
    <citation type="submission" date="2016-01" db="EMBL/GenBank/DDBJ databases">
        <authorList>
            <person name="Oliw E.H."/>
        </authorList>
    </citation>
    <scope>NUCLEOTIDE SEQUENCE [LARGE SCALE GENOMIC DNA]</scope>
    <source>
        <strain evidence="2 3">DY10</strain>
    </source>
</reference>
<evidence type="ECO:0000313" key="3">
    <source>
        <dbReference type="Proteomes" id="UP000187941"/>
    </source>
</evidence>
<evidence type="ECO:0000313" key="2">
    <source>
        <dbReference type="EMBL" id="AQG80378.1"/>
    </source>
</evidence>
<dbReference type="STRING" id="1178516.AWR27_14230"/>
<dbReference type="GO" id="GO:0030151">
    <property type="term" value="F:molybdenum ion binding"/>
    <property type="evidence" value="ECO:0007669"/>
    <property type="project" value="InterPro"/>
</dbReference>
<dbReference type="InterPro" id="IPR005302">
    <property type="entry name" value="MoCF_Sase_C"/>
</dbReference>
<protein>
    <submittedName>
        <fullName evidence="2">Molybdenum cofactor sulfurase</fullName>
    </submittedName>
</protein>
<dbReference type="PANTHER" id="PTHR36930:SF1">
    <property type="entry name" value="MOSC DOMAIN-CONTAINING PROTEIN"/>
    <property type="match status" value="1"/>
</dbReference>
<dbReference type="GO" id="GO:0030170">
    <property type="term" value="F:pyridoxal phosphate binding"/>
    <property type="evidence" value="ECO:0007669"/>
    <property type="project" value="InterPro"/>
</dbReference>
<evidence type="ECO:0000259" key="1">
    <source>
        <dbReference type="PROSITE" id="PS51340"/>
    </source>
</evidence>
<gene>
    <name evidence="2" type="ORF">AWR27_14230</name>
</gene>
<dbReference type="Proteomes" id="UP000187941">
    <property type="component" value="Chromosome"/>
</dbReference>
<dbReference type="InterPro" id="IPR011037">
    <property type="entry name" value="Pyrv_Knase-like_insert_dom_sf"/>
</dbReference>
<sequence>MVLMTLKDLFCAFPRSGRVEWIGVRPKRDEPVTVVEAVAVSEEKGLIGDHYSGQSGNRHVTLIQAEHLPVVAALTGRDALDPALLRRNIVVSGINLLALKDQQIQLGDGPEAVVLEITGQCHPCSKMEKTLGPGGYNAMRGHGGMTARVIRGGVLRVGTPVEAVHIKQQPDE</sequence>
<dbReference type="AlphaFoldDB" id="A0A1P9WYI0"/>
<dbReference type="KEGG" id="smon:AWR27_14230"/>
<dbReference type="PANTHER" id="PTHR36930">
    <property type="entry name" value="METAL-SULFUR CLUSTER BIOSYNTHESIS PROTEINS YUAD-RELATED"/>
    <property type="match status" value="1"/>
</dbReference>
<dbReference type="Gene3D" id="2.40.33.20">
    <property type="entry name" value="PK beta-barrel domain-like"/>
    <property type="match status" value="1"/>
</dbReference>